<protein>
    <recommendedName>
        <fullName evidence="1">YprB ribonuclease H-like domain-containing protein</fullName>
    </recommendedName>
</protein>
<evidence type="ECO:0000313" key="2">
    <source>
        <dbReference type="EMBL" id="APT85685.1"/>
    </source>
</evidence>
<evidence type="ECO:0000259" key="1">
    <source>
        <dbReference type="Pfam" id="PF13482"/>
    </source>
</evidence>
<organism evidence="2 3">
    <name type="scientific">Corynebacterium aquilae DSM 44791</name>
    <dbReference type="NCBI Taxonomy" id="1431546"/>
    <lineage>
        <taxon>Bacteria</taxon>
        <taxon>Bacillati</taxon>
        <taxon>Actinomycetota</taxon>
        <taxon>Actinomycetes</taxon>
        <taxon>Mycobacteriales</taxon>
        <taxon>Corynebacteriaceae</taxon>
        <taxon>Corynebacterium</taxon>
    </lineage>
</organism>
<dbReference type="InterPro" id="IPR038720">
    <property type="entry name" value="YprB_RNase_H-like_dom"/>
</dbReference>
<feature type="domain" description="YprB ribonuclease H-like" evidence="1">
    <location>
        <begin position="397"/>
        <end position="475"/>
    </location>
</feature>
<dbReference type="AlphaFoldDB" id="A0A1L7CIP6"/>
<dbReference type="EMBL" id="CP009245">
    <property type="protein sequence ID" value="APT85685.1"/>
    <property type="molecule type" value="Genomic_DNA"/>
</dbReference>
<dbReference type="InterPro" id="IPR019993">
    <property type="entry name" value="RecB_nuclease_TM0106_put"/>
</dbReference>
<accession>A0A1L7CIP6</accession>
<dbReference type="Pfam" id="PF13482">
    <property type="entry name" value="RNase_H_2"/>
    <property type="match status" value="1"/>
</dbReference>
<name>A0A1L7CIP6_9CORY</name>
<dbReference type="KEGG" id="caqu:CAQU_12280"/>
<keyword evidence="3" id="KW-1185">Reference proteome</keyword>
<dbReference type="STRING" id="1431546.CAQU_12280"/>
<proteinExistence type="predicted"/>
<reference evidence="2 3" key="1">
    <citation type="submission" date="2014-08" db="EMBL/GenBank/DDBJ databases">
        <title>Complete genome sequence of Corynebacterium aquilae S-613T(T) (=DSM 44791(T)), isolated from the choana of a healthy golden eagle.</title>
        <authorList>
            <person name="Ruckert C."/>
            <person name="Albersmeier A."/>
            <person name="Winkler A."/>
            <person name="Kalinowski J."/>
        </authorList>
    </citation>
    <scope>NUCLEOTIDE SEQUENCE [LARGE SCALE GENOMIC DNA]</scope>
    <source>
        <strain evidence="2 3">S-613</strain>
    </source>
</reference>
<gene>
    <name evidence="2" type="ORF">CAQU_12280</name>
</gene>
<evidence type="ECO:0000313" key="3">
    <source>
        <dbReference type="Proteomes" id="UP000185478"/>
    </source>
</evidence>
<dbReference type="NCBIfam" id="TIGR03491">
    <property type="entry name" value="TM0106 family RecB-like putative nuclease"/>
    <property type="match status" value="1"/>
</dbReference>
<dbReference type="Proteomes" id="UP000185478">
    <property type="component" value="Chromosome"/>
</dbReference>
<sequence length="485" mass="53591">MVGCRYRLVQKLTYPHVPSTPTSAGRAERHAAQVATITATLPTRPSIGDNKNFSRITCTNEFDTLEALAAGHTLIENAQVTAGPLCATIDLLARQADGTYLPIIYSTHRVARPSHHHTTPMIATSRLGLGSIVEAPYKLRHHAADGYRLAIGAHFLNHVGLAATDHHTPIGGAIGQDTDRCFIVDTTALSEALERALNQPVATGPRRTKECRTCRFSPDCEQQLTRTDDISLYLPGDTANRFREAGITTVQGLIDSSFFPDNKLADAWRNNIPLLIAPNTTPTIDRFDIEIDIDMEAFLDHGAYLWGGFDGTTYTPFATFTELGGEEEANNFTRFWHWLKNHREHAEETGRSIGIYCYSNHGENHWLTTSARRFNGHITPDGLACPTPLEIREFISSPTWIDVFKHVRQHLVSPYGLGLKDVAPHAGFTFHETELAGEGSVDAFLTARQDPHLAGRILTYNEEDCRATRAVREWLAAGAPGIPQL</sequence>